<comment type="caution">
    <text evidence="10">The sequence shown here is derived from an EMBL/GenBank/DDBJ whole genome shotgun (WGS) entry which is preliminary data.</text>
</comment>
<evidence type="ECO:0000256" key="1">
    <source>
        <dbReference type="ARBA" id="ARBA00022450"/>
    </source>
</evidence>
<dbReference type="InterPro" id="IPR001227">
    <property type="entry name" value="Ac_transferase_dom_sf"/>
</dbReference>
<evidence type="ECO:0000256" key="4">
    <source>
        <dbReference type="ARBA" id="ARBA00023194"/>
    </source>
</evidence>
<dbReference type="Pfam" id="PF00109">
    <property type="entry name" value="ketoacyl-synt"/>
    <property type="match status" value="2"/>
</dbReference>
<dbReference type="InterPro" id="IPR020841">
    <property type="entry name" value="PKS_Beta-ketoAc_synthase_dom"/>
</dbReference>
<keyword evidence="3" id="KW-0808">Transferase</keyword>
<feature type="compositionally biased region" description="Low complexity" evidence="7">
    <location>
        <begin position="1258"/>
        <end position="1301"/>
    </location>
</feature>
<dbReference type="Proteomes" id="UP001610631">
    <property type="component" value="Unassembled WGS sequence"/>
</dbReference>
<dbReference type="InterPro" id="IPR032821">
    <property type="entry name" value="PKS_assoc"/>
</dbReference>
<dbReference type="SMART" id="SM00822">
    <property type="entry name" value="PKS_KR"/>
    <property type="match status" value="1"/>
</dbReference>
<dbReference type="SUPFAM" id="SSF53901">
    <property type="entry name" value="Thiolase-like"/>
    <property type="match status" value="2"/>
</dbReference>
<evidence type="ECO:0000259" key="9">
    <source>
        <dbReference type="PROSITE" id="PS52004"/>
    </source>
</evidence>
<dbReference type="SMART" id="SM01294">
    <property type="entry name" value="PKS_PP_betabranch"/>
    <property type="match status" value="2"/>
</dbReference>
<dbReference type="Pfam" id="PF18369">
    <property type="entry name" value="PKS_DE"/>
    <property type="match status" value="1"/>
</dbReference>
<dbReference type="Gene3D" id="3.40.50.720">
    <property type="entry name" value="NAD(P)-binding Rossmann-like Domain"/>
    <property type="match status" value="1"/>
</dbReference>
<dbReference type="InterPro" id="IPR016035">
    <property type="entry name" value="Acyl_Trfase/lysoPLipase"/>
</dbReference>
<feature type="domain" description="Ketosynthase family 3 (KS3)" evidence="9">
    <location>
        <begin position="2420"/>
        <end position="2847"/>
    </location>
</feature>
<feature type="domain" description="Carrier" evidence="8">
    <location>
        <begin position="2325"/>
        <end position="2400"/>
    </location>
</feature>
<feature type="domain" description="Ketosynthase family 3 (KS3)" evidence="9">
    <location>
        <begin position="824"/>
        <end position="1250"/>
    </location>
</feature>
<dbReference type="Pfam" id="PF02801">
    <property type="entry name" value="Ketoacyl-synt_C"/>
    <property type="match status" value="2"/>
</dbReference>
<dbReference type="SMART" id="SM00827">
    <property type="entry name" value="PKS_AT"/>
    <property type="match status" value="2"/>
</dbReference>
<dbReference type="InterPro" id="IPR014043">
    <property type="entry name" value="Acyl_transferase_dom"/>
</dbReference>
<dbReference type="InterPro" id="IPR009081">
    <property type="entry name" value="PP-bd_ACP"/>
</dbReference>
<dbReference type="SUPFAM" id="SSF52151">
    <property type="entry name" value="FabD/lysophospholipase-like"/>
    <property type="match status" value="3"/>
</dbReference>
<evidence type="ECO:0000256" key="3">
    <source>
        <dbReference type="ARBA" id="ARBA00022679"/>
    </source>
</evidence>
<dbReference type="Pfam" id="PF00550">
    <property type="entry name" value="PP-binding"/>
    <property type="match status" value="2"/>
</dbReference>
<keyword evidence="11" id="KW-1185">Reference proteome</keyword>
<evidence type="ECO:0000256" key="2">
    <source>
        <dbReference type="ARBA" id="ARBA00022553"/>
    </source>
</evidence>
<name>A0ABW7PHD3_9ACTN</name>
<dbReference type="EMBL" id="JBBDHD010000052">
    <property type="protein sequence ID" value="MFH7597386.1"/>
    <property type="molecule type" value="Genomic_DNA"/>
</dbReference>
<dbReference type="SUPFAM" id="SSF47336">
    <property type="entry name" value="ACP-like"/>
    <property type="match status" value="2"/>
</dbReference>
<dbReference type="Pfam" id="PF00698">
    <property type="entry name" value="Acyl_transf_1"/>
    <property type="match status" value="3"/>
</dbReference>
<evidence type="ECO:0000259" key="8">
    <source>
        <dbReference type="PROSITE" id="PS50075"/>
    </source>
</evidence>
<feature type="region of interest" description="Disordered" evidence="7">
    <location>
        <begin position="194"/>
        <end position="283"/>
    </location>
</feature>
<dbReference type="PROSITE" id="PS50075">
    <property type="entry name" value="CARRIER"/>
    <property type="match status" value="2"/>
</dbReference>
<feature type="region of interest" description="Disordered" evidence="7">
    <location>
        <begin position="1252"/>
        <end position="1301"/>
    </location>
</feature>
<dbReference type="Pfam" id="PF16197">
    <property type="entry name" value="KAsynt_C_assoc"/>
    <property type="match status" value="1"/>
</dbReference>
<keyword evidence="6" id="KW-0012">Acyltransferase</keyword>
<dbReference type="SMART" id="SM00823">
    <property type="entry name" value="PKS_PP"/>
    <property type="match status" value="2"/>
</dbReference>
<dbReference type="InterPro" id="IPR014031">
    <property type="entry name" value="Ketoacyl_synth_C"/>
</dbReference>
<dbReference type="SUPFAM" id="SSF55048">
    <property type="entry name" value="Probable ACP-binding domain of malonyl-CoA ACP transacylase"/>
    <property type="match status" value="2"/>
</dbReference>
<dbReference type="Gene3D" id="3.30.70.3290">
    <property type="match status" value="2"/>
</dbReference>
<feature type="compositionally biased region" description="Gly residues" evidence="7">
    <location>
        <begin position="266"/>
        <end position="276"/>
    </location>
</feature>
<dbReference type="InterPro" id="IPR013968">
    <property type="entry name" value="PKS_KR"/>
</dbReference>
<dbReference type="InterPro" id="IPR014030">
    <property type="entry name" value="Ketoacyl_synth_N"/>
</dbReference>
<dbReference type="Gene3D" id="1.10.1200.10">
    <property type="entry name" value="ACP-like"/>
    <property type="match status" value="2"/>
</dbReference>
<organism evidence="10 11">
    <name type="scientific">Streptomyces racemochromogenes</name>
    <dbReference type="NCBI Taxonomy" id="67353"/>
    <lineage>
        <taxon>Bacteria</taxon>
        <taxon>Bacillati</taxon>
        <taxon>Actinomycetota</taxon>
        <taxon>Actinomycetes</taxon>
        <taxon>Kitasatosporales</taxon>
        <taxon>Streptomycetaceae</taxon>
        <taxon>Streptomyces</taxon>
    </lineage>
</organism>
<dbReference type="CDD" id="cd08952">
    <property type="entry name" value="KR_1_SDR_x"/>
    <property type="match status" value="1"/>
</dbReference>
<accession>A0ABW7PHD3</accession>
<dbReference type="InterPro" id="IPR006162">
    <property type="entry name" value="Ppantetheine_attach_site"/>
</dbReference>
<reference evidence="10 11" key="1">
    <citation type="submission" date="2024-03" db="EMBL/GenBank/DDBJ databases">
        <title>Whole genome sequencing of Streptomyces racemochromogenes, to identify antimicrobial biosynthetic gene clusters.</title>
        <authorList>
            <person name="Suryawanshi P."/>
            <person name="Krishnaraj P.U."/>
            <person name="Arun Y.P."/>
            <person name="Suryawanshi M.P."/>
            <person name="Rakshit O."/>
        </authorList>
    </citation>
    <scope>NUCLEOTIDE SEQUENCE [LARGE SCALE GENOMIC DNA]</scope>
    <source>
        <strain evidence="10 11">AUDT626</strain>
    </source>
</reference>
<dbReference type="InterPro" id="IPR050091">
    <property type="entry name" value="PKS_NRPS_Biosynth_Enz"/>
</dbReference>
<dbReference type="InterPro" id="IPR016036">
    <property type="entry name" value="Malonyl_transacylase_ACP-bd"/>
</dbReference>
<dbReference type="InterPro" id="IPR041618">
    <property type="entry name" value="PKS_DE"/>
</dbReference>
<dbReference type="PROSITE" id="PS00606">
    <property type="entry name" value="KS3_1"/>
    <property type="match status" value="2"/>
</dbReference>
<feature type="domain" description="Carrier" evidence="8">
    <location>
        <begin position="731"/>
        <end position="806"/>
    </location>
</feature>
<keyword evidence="1" id="KW-0596">Phosphopantetheine</keyword>
<dbReference type="Pfam" id="PF08659">
    <property type="entry name" value="KR"/>
    <property type="match status" value="1"/>
</dbReference>
<dbReference type="NCBIfam" id="NF045894">
    <property type="entry name" value="PKS_plus_SDR"/>
    <property type="match status" value="1"/>
</dbReference>
<keyword evidence="4" id="KW-0045">Antibiotic biosynthesis</keyword>
<feature type="region of interest" description="Disordered" evidence="7">
    <location>
        <begin position="2850"/>
        <end position="2881"/>
    </location>
</feature>
<dbReference type="InterPro" id="IPR020806">
    <property type="entry name" value="PKS_PP-bd"/>
</dbReference>
<dbReference type="InterPro" id="IPR036736">
    <property type="entry name" value="ACP-like_sf"/>
</dbReference>
<dbReference type="Gene3D" id="6.10.140.1830">
    <property type="match status" value="1"/>
</dbReference>
<dbReference type="SMART" id="SM00825">
    <property type="entry name" value="PKS_KS"/>
    <property type="match status" value="2"/>
</dbReference>
<dbReference type="PROSITE" id="PS00012">
    <property type="entry name" value="PHOSPHOPANTETHEINE"/>
    <property type="match status" value="2"/>
</dbReference>
<feature type="non-terminal residue" evidence="10">
    <location>
        <position position="3050"/>
    </location>
</feature>
<dbReference type="InterPro" id="IPR057326">
    <property type="entry name" value="KR_dom"/>
</dbReference>
<dbReference type="PANTHER" id="PTHR43775:SF51">
    <property type="entry name" value="INACTIVE PHENOLPHTHIOCEROL SYNTHESIS POLYKETIDE SYNTHASE TYPE I PKS1-RELATED"/>
    <property type="match status" value="1"/>
</dbReference>
<feature type="compositionally biased region" description="Low complexity" evidence="7">
    <location>
        <begin position="2858"/>
        <end position="2875"/>
    </location>
</feature>
<gene>
    <name evidence="10" type="ORF">WDV06_20130</name>
</gene>
<evidence type="ECO:0000313" key="11">
    <source>
        <dbReference type="Proteomes" id="UP001610631"/>
    </source>
</evidence>
<dbReference type="Gene3D" id="3.40.366.10">
    <property type="entry name" value="Malonyl-Coenzyme A Acyl Carrier Protein, domain 2"/>
    <property type="match status" value="3"/>
</dbReference>
<protein>
    <submittedName>
        <fullName evidence="10">SDR family NAD(P)-dependent oxidoreductase</fullName>
    </submittedName>
</protein>
<proteinExistence type="predicted"/>
<dbReference type="Pfam" id="PF22621">
    <property type="entry name" value="CurL-like_PKS_C"/>
    <property type="match status" value="1"/>
</dbReference>
<sequence length="3050" mass="314416">MTRESVAMPEESGKGTHEVIVAIGWAHRPPEATGADAAYDAEFLAEATGDLSDPARTGALPYGPAAAETWWEALEDAGVVPAAGPRPGVFLAVPGGADAELPAQEEAAAAVGAALRLAPGTTPLLRRLPGGPDALRAAHAGLVRGESALALAAGPGVRLPGAPHPVPDGYGAVLLKPLTAARAAGDRVLATLTADGHFTPAPPPAPNTPAATAPDAPAPALGVPAAPGPDATAAPAPDAATPGPGTATAPDAPAPGSDAATVSRTGAGGGGRGGEPGPWVLSAAGPEGLRARARQLHGYLDGNPGLEPAAVGRSLATTRHHFPYRAVLFGDGRDRLLDRLATLADGGFAPDVVRGTGAARPTAFVLSGVGGQWPAMGGELLDSSPEFRAAALRCEEALAPFTGWLLTDVLRGAPGAPGLDGPDVSLPATFGVQIALAETWQAHGVRPRAYAGHSIGEAAAAHLAGVLTLEDAARTAHAWGDALAELGARGGDMLAVSLPAHLLQERIAPLADRLVIAAHNGPVSQVVSGDADAVRALRAALEGEGVRCGGVRLGAAAHCAHVDAVRDRMLSALAGLAPRAGHTPLYSSATGGLVDGRTLDPGFWFEALRRPVRFEQTTHALLADGHEALVEIAPHPMLTAAMQETAAAAGRQAVTLATLRRGQGGLRRLHTALAEACVQGVDVDWAAAFPGAPADRVPLPAYPFRRPSADAAPAPAPAARLALLPEADREHTAAALVRSLTAALLGLPGPDAVTPGQAFRDLGMDSVTAVELRGRLNEATGLLLPPTVVFDHPTPDSLTRRLLAEALGTHEDPADADTGTAAWDEPVAIVAMSCRLPGGTDSPEALWRLLTEGGDAVSALPADRGWDVEGLYDSEPGRPGRYYQREAGMLPEAAAFDPEFFGISPREALAMDPQQRLLLETGWEVLERAGIDPATLRGTRTGTFVGAMNQDYGPRLHEAPEDVSGYLLTGNSVSVASGRLAYTFGFEGPAVTVDTACSSSLVALHLAAQSLRTGECSLALAGGVTVLPTAGSFVEFSKQRALAPDGRSKAFSADADGFGLAEGAGMVLLERLSDARRNGHRVLAVLRGSAINQDGASNGLTAPSGPAQQRVIRQALANSGLTAADVDAVEAHGTGTRLGDPIEAQALLAAYGRGRPEERPLWLGSLKSNIGHTQAAAGIAGVLKSVLALQHGVLPRTLHADVPSPHVDWSAGRVRLLTDAVDWPRSGRPRRYGVSSFGISGTNAHAILEEAPAEPRAESQSPAPAEPQAAAGAPASAEPVTAAAAESPAAKTPAAAEGPAAEGPVVPWVLSARTPAALAARAEALLAHTAAHPGSRPADIGHALATTRTAFEHRAVVTGATEAELHEGLRALAAGVSTPRTAQGTASDGRRVAFVFPGQGSQWAGMAVGLLDTSAVFRERIADCGRALAPYVDWSLEEVLRGAPGAPALDSADDVVQPALWAVMVSLAELWRSFGVEPSAVIGHSQGEIAAAAVSGALGLDDAARVVALRSRLLARLAGLGGMVSVPEPLADVTRRLERWGDRLGIAAINGPRSTVVSGDADALDELLADCAADGVRAKRVPVDYASHSAHVELIEAELAEALDGITPLTPSVPFYSTVTAEPVDSAALDAGYWYTNLRTTVRFEPAARRLIADGHQVLVECSPHPVLAIGLQETAEDAAATVDVLPSLRRGDGGSARFLTSLGEAWTRGVPADWAAAFAGLRPRPADLPTYPFQRRRFWLDTAAPAATASGAAHSEEEARFWAAVENTDVRALTSALDLTPDASLDTMVTRLADRRRRSTRTARVDGWRYRVTWTPAAAPARRGSRAALTGTWLLVTTTARQDSATATAVHDALTACGARVEHIALDPAAHPDRQAVAALLTERTGRDGRSADTVTGVFSLLAEDPSDTPGHRVPTALAATLALVQALGDAGVDAPLWCATSGAVATGPADPLRHPAQAQIWGLGRVAGAEYPQRWGGLVDLPEALDARTLELLTGLLADPAGEDELAVRATGTLARRLVRAPAGQAAPTGEHTLARPHGTVLITGGTGTLGAHVARWLARSGAAHLLLTSRSGPDAEGAAALREELAALGCRATLAACDAGDRAALAALLASLPAEHPLTGVIHTAGALDDGVLDAMTTDRLEHVLRPKADAALHLHELTAGLDLDFFVLFSSIAGVVGNGGQGGYAAANAHLDALAQQRRAQGLPATAIAWGSWGSGRMMGRHAEEHLTRRGILPMPADLGIAALRRAMEHDDTAVTVADIDWERFVRAFAHTGDYPLLHRLPEARRILDDAAAPAGPNGSAAGGPALAGQLAALTGPERLRTLVELVRTQAATVLGHSGADAVQPRRAFRDTGFDSLTAIELRNRLAGATGLRLPTTVVFDYPNPSELAAHLDTLLAGGPQPGTPATAPTDRPADDEPIAIVAMSCRFPGGVTSPEELWTILSEGRDALSGFPENRGWDLDALYHPDPQHPGTTYAREGGFLHDAGAFDAAFFGISPREALAMDPQQRLLLETTWEAFERAGIDPATLRGTRTGTFVGSNGQDYASGLRQAPDGVEGYLLTGRAASVVSGRLAYTFGLEGPALTVDTACSSSLVALHLAVQSLRRAECDLALAGGVTVMSGPGIFIEFSRQRGLAPDGRCKAFAAAADGTGWGEGTGMLLLERLSDARRNGHRVLAVVRGSAVNQDGASNGLTAPNGPSQQRVIRQALDDAGLTPTDVDAVEAHGTGTRLGDPIEAQALLATYGQEREADRPLWLGSLKSNIGHTQAAAGVAGVIKLVLALQHAELPRTLHVDSPTPHVDWSTGSVELLSAPVAWPESPDHVRRAGVSAFGVSGTNAHVIIEQAPAPAAPEPGPAADGIADGEAGNAPEAAHAAEDTAPRTSLAWLLSAKSTTALRAQARRLRAHLAEHEEATPADIGFSLATGRAALQHRAAVVGTGRAELLHGLDLLADDDAAGTAPHVITGGTDPASGGEPGRSAFLFSGQGSQRLGMGRELYAAHPVFADAFDAACAHLDGHLERPLREVVFGEDAALLSETRYAQPALFAV</sequence>
<dbReference type="Gene3D" id="3.40.47.10">
    <property type="match status" value="2"/>
</dbReference>
<dbReference type="SUPFAM" id="SSF51735">
    <property type="entry name" value="NAD(P)-binding Rossmann-fold domains"/>
    <property type="match status" value="2"/>
</dbReference>
<dbReference type="RefSeq" id="WP_395511165.1">
    <property type="nucleotide sequence ID" value="NZ_JBBDHD010000052.1"/>
</dbReference>
<dbReference type="PROSITE" id="PS52004">
    <property type="entry name" value="KS3_2"/>
    <property type="match status" value="2"/>
</dbReference>
<evidence type="ECO:0000256" key="6">
    <source>
        <dbReference type="ARBA" id="ARBA00023315"/>
    </source>
</evidence>
<dbReference type="InterPro" id="IPR016039">
    <property type="entry name" value="Thiolase-like"/>
</dbReference>
<evidence type="ECO:0000256" key="5">
    <source>
        <dbReference type="ARBA" id="ARBA00023268"/>
    </source>
</evidence>
<dbReference type="InterPro" id="IPR018201">
    <property type="entry name" value="Ketoacyl_synth_AS"/>
</dbReference>
<dbReference type="InterPro" id="IPR036291">
    <property type="entry name" value="NAD(P)-bd_dom_sf"/>
</dbReference>
<dbReference type="CDD" id="cd00833">
    <property type="entry name" value="PKS"/>
    <property type="match status" value="2"/>
</dbReference>
<keyword evidence="2" id="KW-0597">Phosphoprotein</keyword>
<feature type="compositionally biased region" description="Low complexity" evidence="7">
    <location>
        <begin position="208"/>
        <end position="260"/>
    </location>
</feature>
<evidence type="ECO:0000256" key="7">
    <source>
        <dbReference type="SAM" id="MobiDB-lite"/>
    </source>
</evidence>
<keyword evidence="5" id="KW-0511">Multifunctional enzyme</keyword>
<evidence type="ECO:0000313" key="10">
    <source>
        <dbReference type="EMBL" id="MFH7597386.1"/>
    </source>
</evidence>
<dbReference type="PANTHER" id="PTHR43775">
    <property type="entry name" value="FATTY ACID SYNTHASE"/>
    <property type="match status" value="1"/>
</dbReference>